<dbReference type="PROSITE" id="PS51085">
    <property type="entry name" value="2FE2S_FER_2"/>
    <property type="match status" value="1"/>
</dbReference>
<dbReference type="Pfam" id="PF00111">
    <property type="entry name" value="Fer2"/>
    <property type="match status" value="1"/>
</dbReference>
<name>A0A849V8S8_9GAMM</name>
<evidence type="ECO:0000313" key="3">
    <source>
        <dbReference type="EMBL" id="NOU49285.1"/>
    </source>
</evidence>
<dbReference type="GO" id="GO:0051537">
    <property type="term" value="F:2 iron, 2 sulfur cluster binding"/>
    <property type="evidence" value="ECO:0007669"/>
    <property type="project" value="InterPro"/>
</dbReference>
<dbReference type="PROSITE" id="PS00197">
    <property type="entry name" value="2FE2S_FER_1"/>
    <property type="match status" value="1"/>
</dbReference>
<accession>A0A849V8S8</accession>
<dbReference type="InterPro" id="IPR006058">
    <property type="entry name" value="2Fe2S_fd_BS"/>
</dbReference>
<dbReference type="InterPro" id="IPR036010">
    <property type="entry name" value="2Fe-2S_ferredoxin-like_sf"/>
</dbReference>
<feature type="domain" description="2Fe-2S ferredoxin-type" evidence="2">
    <location>
        <begin position="7"/>
        <end position="90"/>
    </location>
</feature>
<dbReference type="EMBL" id="JABBPG010000001">
    <property type="protein sequence ID" value="NOU49285.1"/>
    <property type="molecule type" value="Genomic_DNA"/>
</dbReference>
<keyword evidence="1" id="KW-0830">Ubiquinone</keyword>
<dbReference type="InterPro" id="IPR012675">
    <property type="entry name" value="Beta-grasp_dom_sf"/>
</dbReference>
<evidence type="ECO:0000256" key="1">
    <source>
        <dbReference type="ARBA" id="ARBA00023075"/>
    </source>
</evidence>
<evidence type="ECO:0000259" key="2">
    <source>
        <dbReference type="PROSITE" id="PS51085"/>
    </source>
</evidence>
<dbReference type="AlphaFoldDB" id="A0A849V8S8"/>
<sequence>MSDNPCHKITMDSHDEPLEFAAQSPSLLDTLEQANIEVAYQCREGFCGACRAKLDEGEVSYNQEPLAFVRDGEILLCCTKPLTDIKLTLL</sequence>
<dbReference type="Gene3D" id="3.10.20.30">
    <property type="match status" value="1"/>
</dbReference>
<protein>
    <submittedName>
        <fullName evidence="3">2Fe-2S ferredoxin-like protein</fullName>
    </submittedName>
</protein>
<dbReference type="InterPro" id="IPR001041">
    <property type="entry name" value="2Fe-2S_ferredoxin-type"/>
</dbReference>
<keyword evidence="4" id="KW-1185">Reference proteome</keyword>
<dbReference type="Proteomes" id="UP000586305">
    <property type="component" value="Unassembled WGS sequence"/>
</dbReference>
<organism evidence="3 4">
    <name type="scientific">Pseudoalteromonas caenipelagi</name>
    <dbReference type="NCBI Taxonomy" id="2726988"/>
    <lineage>
        <taxon>Bacteria</taxon>
        <taxon>Pseudomonadati</taxon>
        <taxon>Pseudomonadota</taxon>
        <taxon>Gammaproteobacteria</taxon>
        <taxon>Alteromonadales</taxon>
        <taxon>Pseudoalteromonadaceae</taxon>
        <taxon>Pseudoalteromonas</taxon>
    </lineage>
</organism>
<evidence type="ECO:0000313" key="4">
    <source>
        <dbReference type="Proteomes" id="UP000586305"/>
    </source>
</evidence>
<dbReference type="RefSeq" id="WP_171624373.1">
    <property type="nucleotide sequence ID" value="NZ_JABBPG010000001.1"/>
</dbReference>
<dbReference type="NCBIfam" id="NF007985">
    <property type="entry name" value="PRK10713.1"/>
    <property type="match status" value="1"/>
</dbReference>
<reference evidence="3 4" key="1">
    <citation type="submission" date="2020-04" db="EMBL/GenBank/DDBJ databases">
        <title>Pseudoalteromonas caenipelagi sp. nov., isolated from a tidal flat.</title>
        <authorList>
            <person name="Park S."/>
            <person name="Yoon J.-H."/>
        </authorList>
    </citation>
    <scope>NUCLEOTIDE SEQUENCE [LARGE SCALE GENOMIC DNA]</scope>
    <source>
        <strain evidence="3 4">JBTF-M23</strain>
    </source>
</reference>
<proteinExistence type="predicted"/>
<gene>
    <name evidence="3" type="ORF">HG263_01790</name>
</gene>
<dbReference type="CDD" id="cd00207">
    <property type="entry name" value="fer2"/>
    <property type="match status" value="1"/>
</dbReference>
<comment type="caution">
    <text evidence="3">The sequence shown here is derived from an EMBL/GenBank/DDBJ whole genome shotgun (WGS) entry which is preliminary data.</text>
</comment>
<dbReference type="SUPFAM" id="SSF54292">
    <property type="entry name" value="2Fe-2S ferredoxin-like"/>
    <property type="match status" value="1"/>
</dbReference>